<reference evidence="2" key="1">
    <citation type="submission" date="2015-12" db="EMBL/GenBank/DDBJ databases">
        <title>De novo transcriptome assembly of four potential Pierce s Disease insect vectors from Arizona vineyards.</title>
        <authorList>
            <person name="Tassone E.E."/>
        </authorList>
    </citation>
    <scope>NUCLEOTIDE SEQUENCE</scope>
</reference>
<sequence>GFSEVRGLRNVLRKSRRRPRSKDDNVELQPLTQVQSGSGKGILRRMSRVWSDDTSQDDEVSPQDSRNGSGLPRSPRLKFTDGNESGTKRASYQAEPEVIGAGLPLLQRLLLLKQKEDKEAAMLQRTVNQTADILVSTVRTQHLSPPSSFKRSKPILESDESDTNGQLFEVVCEKD</sequence>
<proteinExistence type="predicted"/>
<protein>
    <submittedName>
        <fullName evidence="2">Uncharacterized protein</fullName>
    </submittedName>
</protein>
<gene>
    <name evidence="2" type="ORF">g.1864</name>
</gene>
<name>A0A1B6DII8_9HEMI</name>
<organism evidence="2">
    <name type="scientific">Clastoptera arizonana</name>
    <name type="common">Arizona spittle bug</name>
    <dbReference type="NCBI Taxonomy" id="38151"/>
    <lineage>
        <taxon>Eukaryota</taxon>
        <taxon>Metazoa</taxon>
        <taxon>Ecdysozoa</taxon>
        <taxon>Arthropoda</taxon>
        <taxon>Hexapoda</taxon>
        <taxon>Insecta</taxon>
        <taxon>Pterygota</taxon>
        <taxon>Neoptera</taxon>
        <taxon>Paraneoptera</taxon>
        <taxon>Hemiptera</taxon>
        <taxon>Auchenorrhyncha</taxon>
        <taxon>Cercopoidea</taxon>
        <taxon>Clastopteridae</taxon>
        <taxon>Clastoptera</taxon>
    </lineage>
</organism>
<feature type="non-terminal residue" evidence="2">
    <location>
        <position position="1"/>
    </location>
</feature>
<feature type="non-terminal residue" evidence="2">
    <location>
        <position position="175"/>
    </location>
</feature>
<dbReference type="EMBL" id="GEDC01011794">
    <property type="protein sequence ID" value="JAS25504.1"/>
    <property type="molecule type" value="Transcribed_RNA"/>
</dbReference>
<evidence type="ECO:0000313" key="2">
    <source>
        <dbReference type="EMBL" id="JAS25504.1"/>
    </source>
</evidence>
<feature type="region of interest" description="Disordered" evidence="1">
    <location>
        <begin position="143"/>
        <end position="167"/>
    </location>
</feature>
<dbReference type="AlphaFoldDB" id="A0A1B6DII8"/>
<evidence type="ECO:0000256" key="1">
    <source>
        <dbReference type="SAM" id="MobiDB-lite"/>
    </source>
</evidence>
<feature type="compositionally biased region" description="Basic residues" evidence="1">
    <location>
        <begin position="11"/>
        <end position="20"/>
    </location>
</feature>
<feature type="region of interest" description="Disordered" evidence="1">
    <location>
        <begin position="1"/>
        <end position="97"/>
    </location>
</feature>
<accession>A0A1B6DII8</accession>